<dbReference type="Proteomes" id="UP001732700">
    <property type="component" value="Chromosome 5C"/>
</dbReference>
<organism evidence="1 2">
    <name type="scientific">Avena sativa</name>
    <name type="common">Oat</name>
    <dbReference type="NCBI Taxonomy" id="4498"/>
    <lineage>
        <taxon>Eukaryota</taxon>
        <taxon>Viridiplantae</taxon>
        <taxon>Streptophyta</taxon>
        <taxon>Embryophyta</taxon>
        <taxon>Tracheophyta</taxon>
        <taxon>Spermatophyta</taxon>
        <taxon>Magnoliopsida</taxon>
        <taxon>Liliopsida</taxon>
        <taxon>Poales</taxon>
        <taxon>Poaceae</taxon>
        <taxon>BOP clade</taxon>
        <taxon>Pooideae</taxon>
        <taxon>Poodae</taxon>
        <taxon>Poeae</taxon>
        <taxon>Poeae Chloroplast Group 1 (Aveneae type)</taxon>
        <taxon>Aveninae</taxon>
        <taxon>Avena</taxon>
    </lineage>
</organism>
<reference evidence="1" key="2">
    <citation type="submission" date="2025-09" db="UniProtKB">
        <authorList>
            <consortium name="EnsemblPlants"/>
        </authorList>
    </citation>
    <scope>IDENTIFICATION</scope>
</reference>
<reference evidence="1" key="1">
    <citation type="submission" date="2021-05" db="EMBL/GenBank/DDBJ databases">
        <authorList>
            <person name="Scholz U."/>
            <person name="Mascher M."/>
            <person name="Fiebig A."/>
        </authorList>
    </citation>
    <scope>NUCLEOTIDE SEQUENCE [LARGE SCALE GENOMIC DNA]</scope>
</reference>
<evidence type="ECO:0000313" key="1">
    <source>
        <dbReference type="EnsemblPlants" id="AVESA.00010b.r2.5CG0873900.1.CDS"/>
    </source>
</evidence>
<protein>
    <submittedName>
        <fullName evidence="1">Uncharacterized protein</fullName>
    </submittedName>
</protein>
<proteinExistence type="predicted"/>
<name>A0ACD5XYJ7_AVESA</name>
<accession>A0ACD5XYJ7</accession>
<keyword evidence="2" id="KW-1185">Reference proteome</keyword>
<dbReference type="EnsemblPlants" id="AVESA.00010b.r2.5CG0873900.1">
    <property type="protein sequence ID" value="AVESA.00010b.r2.5CG0873900.1.CDS"/>
    <property type="gene ID" value="AVESA.00010b.r2.5CG0873900"/>
</dbReference>
<sequence>MRMLARDVHAIDMGSSGVGGLARWGGGLGGNGGPYAFGTLFQNELILTGCNVQARLLGGTNGSSVLGGCSTFCYLSEPGGEPITGLVIDDRSSICSGIGCCQASIPVGYPLYEVRVTRLAGDEAYGVPVHALVAEIGWLTPHRASDLMTAARMTAAAAAPLEVPVILTWSVRHRVEARDPDTTLCMDIGNGDYMCLCMAGYKGNPYLPHGCQDYNECELAAEDIDCFGECTDLPGSYECRCPPGTSGDHSIPGGCVNNTTDEVLSSERGDQVTIAVTKDLSLWNHAIARMEDKFNKKLSQEQIEELAEIFKMVIQELPLENSAKL</sequence>
<evidence type="ECO:0000313" key="2">
    <source>
        <dbReference type="Proteomes" id="UP001732700"/>
    </source>
</evidence>